<name>A0ABW6I9H7_9CYAN</name>
<organism evidence="2 3">
    <name type="scientific">Almyronema epifaneia S1</name>
    <dbReference type="NCBI Taxonomy" id="2991925"/>
    <lineage>
        <taxon>Bacteria</taxon>
        <taxon>Bacillati</taxon>
        <taxon>Cyanobacteriota</taxon>
        <taxon>Cyanophyceae</taxon>
        <taxon>Nodosilineales</taxon>
        <taxon>Nodosilineaceae</taxon>
        <taxon>Almyronema</taxon>
        <taxon>Almyronema epifaneia</taxon>
    </lineage>
</organism>
<dbReference type="EMBL" id="JBHZOL010000004">
    <property type="protein sequence ID" value="MFE4104801.1"/>
    <property type="molecule type" value="Genomic_DNA"/>
</dbReference>
<evidence type="ECO:0000313" key="2">
    <source>
        <dbReference type="EMBL" id="MFE4104801.1"/>
    </source>
</evidence>
<evidence type="ECO:0000313" key="3">
    <source>
        <dbReference type="Proteomes" id="UP001600165"/>
    </source>
</evidence>
<evidence type="ECO:0000256" key="1">
    <source>
        <dbReference type="SAM" id="SignalP"/>
    </source>
</evidence>
<dbReference type="RefSeq" id="WP_377960428.1">
    <property type="nucleotide sequence ID" value="NZ_JBHZOL010000004.1"/>
</dbReference>
<keyword evidence="1" id="KW-0732">Signal</keyword>
<reference evidence="2 3" key="1">
    <citation type="submission" date="2024-10" db="EMBL/GenBank/DDBJ databases">
        <authorList>
            <person name="Ratan Roy A."/>
            <person name="Morales Sandoval P.H."/>
            <person name="De Los Santos Villalobos S."/>
            <person name="Chakraborty S."/>
            <person name="Mukherjee J."/>
        </authorList>
    </citation>
    <scope>NUCLEOTIDE SEQUENCE [LARGE SCALE GENOMIC DNA]</scope>
    <source>
        <strain evidence="2 3">S1</strain>
    </source>
</reference>
<feature type="signal peptide" evidence="1">
    <location>
        <begin position="1"/>
        <end position="23"/>
    </location>
</feature>
<feature type="chain" id="PRO_5045969748" evidence="1">
    <location>
        <begin position="24"/>
        <end position="255"/>
    </location>
</feature>
<accession>A0ABW6I9H7</accession>
<comment type="caution">
    <text evidence="2">The sequence shown here is derived from an EMBL/GenBank/DDBJ whole genome shotgun (WGS) entry which is preliminary data.</text>
</comment>
<protein>
    <submittedName>
        <fullName evidence="2">Uncharacterized protein</fullName>
    </submittedName>
</protein>
<dbReference type="Proteomes" id="UP001600165">
    <property type="component" value="Unassembled WGS sequence"/>
</dbReference>
<proteinExistence type="predicted"/>
<sequence>MMKVNSFVFSALILAALLLPACAGNNVAENTAADDDTTLEEVAESGETLTGESVVIRGQFEAKVSDALFLVQDENFLEGEAVLVLNSADSGFTVPEDEATAIWVTGEVRQFTAAEMRDYEAEIDPAVYADYENRPVIIAETLMLAPSPEEIAENPEVFYGQPIVVYGEVESVIDAGVFTLEEAELFDATRLLVVGQFPDPVEAGERIAIRGQLQPFVAATFAEEYDLTFDPAVQSELEAEFAEAPVLLAEEITNN</sequence>
<gene>
    <name evidence="2" type="ORF">ACFVKH_00840</name>
</gene>
<keyword evidence="3" id="KW-1185">Reference proteome</keyword>